<comment type="caution">
    <text evidence="1">The sequence shown here is derived from an EMBL/GenBank/DDBJ whole genome shotgun (WGS) entry which is preliminary data.</text>
</comment>
<feature type="non-terminal residue" evidence="1">
    <location>
        <position position="1"/>
    </location>
</feature>
<dbReference type="PANTHER" id="PTHR16128:SF5">
    <property type="entry name" value="FAD_NAD(P)-BINDING OXIDOREDUCTASE FAMILY PROTEIN"/>
    <property type="match status" value="1"/>
</dbReference>
<organism evidence="1 2">
    <name type="scientific">Candidatus Fonsibacter lacus</name>
    <dbReference type="NCBI Taxonomy" id="2576439"/>
    <lineage>
        <taxon>Bacteria</taxon>
        <taxon>Pseudomonadati</taxon>
        <taxon>Pseudomonadota</taxon>
        <taxon>Alphaproteobacteria</taxon>
        <taxon>Candidatus Pelagibacterales</taxon>
        <taxon>Candidatus Pelagibacterales incertae sedis</taxon>
        <taxon>Candidatus Fonsibacter</taxon>
    </lineage>
</organism>
<dbReference type="Proteomes" id="UP000747791">
    <property type="component" value="Unassembled WGS sequence"/>
</dbReference>
<dbReference type="AlphaFoldDB" id="A0A966HS13"/>
<gene>
    <name evidence="1" type="ORF">EBX74_03775</name>
</gene>
<sequence length="145" mass="16719">TVMVAFNKSLKLDLSAITFENDDVLGFAANENTKKKNLINKDLELWTIQSSLKYAVKNIKEYRNNKQFLIDEILKNFSNRLKINISKEQIQYSDIHGWLYAYNLNTSSPNCYWDSHLRLGICGDWFSGGNAENAFFNAKKLANLI</sequence>
<evidence type="ECO:0000313" key="1">
    <source>
        <dbReference type="EMBL" id="NCU53400.1"/>
    </source>
</evidence>
<dbReference type="Gene3D" id="3.90.660.10">
    <property type="match status" value="1"/>
</dbReference>
<name>A0A966HS13_9PROT</name>
<dbReference type="EMBL" id="RGOB01000125">
    <property type="protein sequence ID" value="NCU53400.1"/>
    <property type="molecule type" value="Genomic_DNA"/>
</dbReference>
<reference evidence="1" key="1">
    <citation type="submission" date="2018-10" db="EMBL/GenBank/DDBJ databases">
        <title>Iterative Subtractive Binning of Freshwater Chronoseries Metagenomes Recovers Nearly Complete Genomes from over Four Hundred Novel Species.</title>
        <authorList>
            <person name="Rodriguez-R L.M."/>
            <person name="Tsementzi D."/>
            <person name="Luo C."/>
            <person name="Konstantinidis K.T."/>
        </authorList>
    </citation>
    <scope>NUCLEOTIDE SEQUENCE</scope>
    <source>
        <strain evidence="1">WB8_2A_004</strain>
    </source>
</reference>
<accession>A0A966HS13</accession>
<evidence type="ECO:0000313" key="2">
    <source>
        <dbReference type="Proteomes" id="UP000747791"/>
    </source>
</evidence>
<proteinExistence type="predicted"/>
<protein>
    <submittedName>
        <fullName evidence="1">Uncharacterized protein</fullName>
    </submittedName>
</protein>
<dbReference type="PANTHER" id="PTHR16128">
    <property type="entry name" value="FAD/NAD(P)-BINDING OXIDOREDUCTASE FAMILY PROTEIN"/>
    <property type="match status" value="1"/>
</dbReference>